<dbReference type="PANTHER" id="PTHR43464:SF19">
    <property type="entry name" value="UBIQUINONE BIOSYNTHESIS O-METHYLTRANSFERASE, MITOCHONDRIAL"/>
    <property type="match status" value="1"/>
</dbReference>
<accession>A0A7G7MSU8</accession>
<proteinExistence type="predicted"/>
<dbReference type="InterPro" id="IPR029063">
    <property type="entry name" value="SAM-dependent_MTases_sf"/>
</dbReference>
<evidence type="ECO:0000313" key="6">
    <source>
        <dbReference type="EMBL" id="QNG55859.1"/>
    </source>
</evidence>
<sequence>MPPDWSQWRDQVDLDGYDERWARIEAEGGNPHGEADLVRSFGPRSVLDGGCGTGRVGIELARHGIAVLGVDPDPDMVAAARQKAPGVEWLELDLADLDRPERFDVAVLAGNVIPYATRRAEVVTGCARHLVAGGRLVAGFQLQDGWPTLAEYDGWCAAAGLSPHARWSTWDRLPYEGGDYVVAVHVRAGVAAADVSACGSGSAPSPSTGPPPGRPG</sequence>
<keyword evidence="1 6" id="KW-0489">Methyltransferase</keyword>
<dbReference type="SUPFAM" id="SSF53335">
    <property type="entry name" value="S-adenosyl-L-methionine-dependent methyltransferases"/>
    <property type="match status" value="1"/>
</dbReference>
<dbReference type="CDD" id="cd02440">
    <property type="entry name" value="AdoMet_MTases"/>
    <property type="match status" value="1"/>
</dbReference>
<organism evidence="6 7">
    <name type="scientific">Pseudonocardia petroleophila</name>
    <dbReference type="NCBI Taxonomy" id="37331"/>
    <lineage>
        <taxon>Bacteria</taxon>
        <taxon>Bacillati</taxon>
        <taxon>Actinomycetota</taxon>
        <taxon>Actinomycetes</taxon>
        <taxon>Pseudonocardiales</taxon>
        <taxon>Pseudonocardiaceae</taxon>
        <taxon>Pseudonocardia</taxon>
    </lineage>
</organism>
<protein>
    <submittedName>
        <fullName evidence="6">Class I SAM-dependent methyltransferase</fullName>
    </submittedName>
</protein>
<evidence type="ECO:0000256" key="3">
    <source>
        <dbReference type="ARBA" id="ARBA00022691"/>
    </source>
</evidence>
<evidence type="ECO:0000259" key="5">
    <source>
        <dbReference type="Pfam" id="PF13649"/>
    </source>
</evidence>
<dbReference type="KEGG" id="ppel:H6H00_25895"/>
<dbReference type="AlphaFoldDB" id="A0A7G7MSU8"/>
<dbReference type="Pfam" id="PF13649">
    <property type="entry name" value="Methyltransf_25"/>
    <property type="match status" value="1"/>
</dbReference>
<gene>
    <name evidence="6" type="ORF">H6H00_25895</name>
</gene>
<keyword evidence="2" id="KW-0808">Transferase</keyword>
<reference evidence="6 7" key="1">
    <citation type="submission" date="2020-08" db="EMBL/GenBank/DDBJ databases">
        <authorList>
            <person name="Mo P."/>
        </authorList>
    </citation>
    <scope>NUCLEOTIDE SEQUENCE [LARGE SCALE GENOMIC DNA]</scope>
    <source>
        <strain evidence="6 7">CGMCC 4.1532</strain>
    </source>
</reference>
<dbReference type="Proteomes" id="UP000515728">
    <property type="component" value="Chromosome"/>
</dbReference>
<name>A0A7G7MSU8_9PSEU</name>
<feature type="compositionally biased region" description="Low complexity" evidence="4">
    <location>
        <begin position="197"/>
        <end position="206"/>
    </location>
</feature>
<dbReference type="PANTHER" id="PTHR43464">
    <property type="entry name" value="METHYLTRANSFERASE"/>
    <property type="match status" value="1"/>
</dbReference>
<dbReference type="GO" id="GO:0008168">
    <property type="term" value="F:methyltransferase activity"/>
    <property type="evidence" value="ECO:0007669"/>
    <property type="project" value="UniProtKB-KW"/>
</dbReference>
<dbReference type="GO" id="GO:0032259">
    <property type="term" value="P:methylation"/>
    <property type="evidence" value="ECO:0007669"/>
    <property type="project" value="UniProtKB-KW"/>
</dbReference>
<feature type="domain" description="Methyltransferase" evidence="5">
    <location>
        <begin position="46"/>
        <end position="134"/>
    </location>
</feature>
<keyword evidence="3" id="KW-0949">S-adenosyl-L-methionine</keyword>
<evidence type="ECO:0000256" key="1">
    <source>
        <dbReference type="ARBA" id="ARBA00022603"/>
    </source>
</evidence>
<feature type="region of interest" description="Disordered" evidence="4">
    <location>
        <begin position="197"/>
        <end position="216"/>
    </location>
</feature>
<evidence type="ECO:0000256" key="4">
    <source>
        <dbReference type="SAM" id="MobiDB-lite"/>
    </source>
</evidence>
<dbReference type="EMBL" id="CP060131">
    <property type="protein sequence ID" value="QNG55859.1"/>
    <property type="molecule type" value="Genomic_DNA"/>
</dbReference>
<evidence type="ECO:0000256" key="2">
    <source>
        <dbReference type="ARBA" id="ARBA00022679"/>
    </source>
</evidence>
<feature type="compositionally biased region" description="Pro residues" evidence="4">
    <location>
        <begin position="207"/>
        <end position="216"/>
    </location>
</feature>
<evidence type="ECO:0000313" key="7">
    <source>
        <dbReference type="Proteomes" id="UP000515728"/>
    </source>
</evidence>
<keyword evidence="7" id="KW-1185">Reference proteome</keyword>
<dbReference type="InterPro" id="IPR041698">
    <property type="entry name" value="Methyltransf_25"/>
</dbReference>
<dbReference type="Gene3D" id="3.40.50.150">
    <property type="entry name" value="Vaccinia Virus protein VP39"/>
    <property type="match status" value="1"/>
</dbReference>